<dbReference type="GO" id="GO:1990281">
    <property type="term" value="C:efflux pump complex"/>
    <property type="evidence" value="ECO:0007669"/>
    <property type="project" value="TreeGrafter"/>
</dbReference>
<keyword evidence="3" id="KW-0813">Transport</keyword>
<comment type="similarity">
    <text evidence="2">Belongs to the outer membrane factor (OMF) (TC 1.B.17) family.</text>
</comment>
<keyword evidence="8" id="KW-0732">Signal</keyword>
<dbReference type="AlphaFoldDB" id="A0A1D3UEQ5"/>
<evidence type="ECO:0000256" key="6">
    <source>
        <dbReference type="ARBA" id="ARBA00023136"/>
    </source>
</evidence>
<dbReference type="PANTHER" id="PTHR30026:SF20">
    <property type="entry name" value="OUTER MEMBRANE PROTEIN TOLC"/>
    <property type="match status" value="1"/>
</dbReference>
<dbReference type="GO" id="GO:0015562">
    <property type="term" value="F:efflux transmembrane transporter activity"/>
    <property type="evidence" value="ECO:0007669"/>
    <property type="project" value="InterPro"/>
</dbReference>
<dbReference type="Proteomes" id="UP000182057">
    <property type="component" value="Unassembled WGS sequence"/>
</dbReference>
<reference evidence="9 10" key="1">
    <citation type="submission" date="2016-09" db="EMBL/GenBank/DDBJ databases">
        <authorList>
            <person name="Capua I."/>
            <person name="De Benedictis P."/>
            <person name="Joannis T."/>
            <person name="Lombin L.H."/>
            <person name="Cattoli G."/>
        </authorList>
    </citation>
    <scope>NUCLEOTIDE SEQUENCE [LARGE SCALE GENOMIC DNA]</scope>
    <source>
        <strain evidence="9 10">UB20</strain>
    </source>
</reference>
<evidence type="ECO:0000256" key="3">
    <source>
        <dbReference type="ARBA" id="ARBA00022448"/>
    </source>
</evidence>
<dbReference type="SUPFAM" id="SSF56954">
    <property type="entry name" value="Outer membrane efflux proteins (OEP)"/>
    <property type="match status" value="1"/>
</dbReference>
<gene>
    <name evidence="9" type="primary">ttgI</name>
    <name evidence="9" type="ORF">TFUB20_00401</name>
</gene>
<dbReference type="InterPro" id="IPR051906">
    <property type="entry name" value="TolC-like"/>
</dbReference>
<dbReference type="Gene3D" id="1.20.1600.10">
    <property type="entry name" value="Outer membrane efflux proteins (OEP)"/>
    <property type="match status" value="1"/>
</dbReference>
<comment type="subcellular location">
    <subcellularLocation>
        <location evidence="1">Cell outer membrane</location>
    </subcellularLocation>
</comment>
<accession>A0A1D3UEQ5</accession>
<evidence type="ECO:0000313" key="10">
    <source>
        <dbReference type="Proteomes" id="UP000182057"/>
    </source>
</evidence>
<name>A0A1D3UEQ5_TANFO</name>
<organism evidence="9 10">
    <name type="scientific">Tannerella forsythia</name>
    <name type="common">Bacteroides forsythus</name>
    <dbReference type="NCBI Taxonomy" id="28112"/>
    <lineage>
        <taxon>Bacteria</taxon>
        <taxon>Pseudomonadati</taxon>
        <taxon>Bacteroidota</taxon>
        <taxon>Bacteroidia</taxon>
        <taxon>Bacteroidales</taxon>
        <taxon>Tannerellaceae</taxon>
        <taxon>Tannerella</taxon>
    </lineage>
</organism>
<dbReference type="EMBL" id="FMMM01000019">
    <property type="protein sequence ID" value="SCQ18622.1"/>
    <property type="molecule type" value="Genomic_DNA"/>
</dbReference>
<evidence type="ECO:0000256" key="5">
    <source>
        <dbReference type="ARBA" id="ARBA00022692"/>
    </source>
</evidence>
<keyword evidence="7" id="KW-0998">Cell outer membrane</keyword>
<evidence type="ECO:0000256" key="4">
    <source>
        <dbReference type="ARBA" id="ARBA00022452"/>
    </source>
</evidence>
<evidence type="ECO:0000256" key="2">
    <source>
        <dbReference type="ARBA" id="ARBA00007613"/>
    </source>
</evidence>
<protein>
    <submittedName>
        <fullName evidence="9">Toluene efflux pump outer membrane protein TtgI</fullName>
    </submittedName>
</protein>
<dbReference type="GO" id="GO:0015288">
    <property type="term" value="F:porin activity"/>
    <property type="evidence" value="ECO:0007669"/>
    <property type="project" value="TreeGrafter"/>
</dbReference>
<dbReference type="Pfam" id="PF02321">
    <property type="entry name" value="OEP"/>
    <property type="match status" value="2"/>
</dbReference>
<keyword evidence="6" id="KW-0472">Membrane</keyword>
<dbReference type="InterPro" id="IPR003423">
    <property type="entry name" value="OMP_efflux"/>
</dbReference>
<dbReference type="GO" id="GO:0009279">
    <property type="term" value="C:cell outer membrane"/>
    <property type="evidence" value="ECO:0007669"/>
    <property type="project" value="UniProtKB-SubCell"/>
</dbReference>
<evidence type="ECO:0000256" key="7">
    <source>
        <dbReference type="ARBA" id="ARBA00023237"/>
    </source>
</evidence>
<feature type="signal peptide" evidence="8">
    <location>
        <begin position="1"/>
        <end position="38"/>
    </location>
</feature>
<feature type="chain" id="PRO_5008922317" evidence="8">
    <location>
        <begin position="39"/>
        <end position="455"/>
    </location>
</feature>
<keyword evidence="5" id="KW-0812">Transmembrane</keyword>
<keyword evidence="4" id="KW-1134">Transmembrane beta strand</keyword>
<sequence length="455" mass="51726" precursor="true">MSGMWNGQNGRYEMMKRTKMIGLSLLLFAGMLPAQEHANVKKWSLQECIDYAKEHNLEVRMQQMNVQQQEVTLSTVKSKRLPDLSASASQGWNFGRSPSGYDNTYKDQNSRSTNWSLSTSVPVFTGFRITNEEAVARLNLQAIAAELEKVKENMEITVTSAYLQVLYQKELLGVSNEQLALSREQLERIRSMHAAGRASEAQIYEVEAQVANDELSVVQAESDLQIALLGLTQLLELPGPEGFAVEEPAGEVEFLLARKPEDIYHTALTTRASVRAEELRLKSSEKNIGMARSAYYPTLSFRAGYSNNYYFADGMDNLSFSEQLKKNRNQYLGFNLSVPIFNRWATRNGVRSAKLDKRRQELQLENTKKALYKDIQQAYYNAVAAGEKYKASEAAYVSARKSFGYMNEKFANGRATVYEYNQSRTGMTKAMSNRTQAKYEYLLRKKIMEYYEGVN</sequence>
<evidence type="ECO:0000256" key="1">
    <source>
        <dbReference type="ARBA" id="ARBA00004442"/>
    </source>
</evidence>
<evidence type="ECO:0000313" key="9">
    <source>
        <dbReference type="EMBL" id="SCQ18622.1"/>
    </source>
</evidence>
<evidence type="ECO:0000256" key="8">
    <source>
        <dbReference type="SAM" id="SignalP"/>
    </source>
</evidence>
<dbReference type="PANTHER" id="PTHR30026">
    <property type="entry name" value="OUTER MEMBRANE PROTEIN TOLC"/>
    <property type="match status" value="1"/>
</dbReference>
<proteinExistence type="inferred from homology"/>